<feature type="compositionally biased region" description="Polar residues" evidence="1">
    <location>
        <begin position="116"/>
        <end position="125"/>
    </location>
</feature>
<proteinExistence type="predicted"/>
<accession>A0A225AA60</accession>
<dbReference type="InterPro" id="IPR018465">
    <property type="entry name" value="Scm3/HJURP"/>
</dbReference>
<feature type="region of interest" description="Disordered" evidence="1">
    <location>
        <begin position="76"/>
        <end position="255"/>
    </location>
</feature>
<evidence type="ECO:0000256" key="1">
    <source>
        <dbReference type="SAM" id="MobiDB-lite"/>
    </source>
</evidence>
<dbReference type="Gene3D" id="1.10.20.10">
    <property type="entry name" value="Histone, subunit A"/>
    <property type="match status" value="1"/>
</dbReference>
<reference evidence="2 3" key="1">
    <citation type="submission" date="2015-06" db="EMBL/GenBank/DDBJ databases">
        <title>Talaromyces atroroseus IBT 11181 draft genome.</title>
        <authorList>
            <person name="Rasmussen K.B."/>
            <person name="Rasmussen S."/>
            <person name="Petersen B."/>
            <person name="Sicheritz-Ponten T."/>
            <person name="Mortensen U.H."/>
            <person name="Thrane U."/>
        </authorList>
    </citation>
    <scope>NUCLEOTIDE SEQUENCE [LARGE SCALE GENOMIC DNA]</scope>
    <source>
        <strain evidence="2 3">IBT 11181</strain>
    </source>
</reference>
<feature type="compositionally biased region" description="Basic and acidic residues" evidence="1">
    <location>
        <begin position="154"/>
        <end position="170"/>
    </location>
</feature>
<evidence type="ECO:0000313" key="2">
    <source>
        <dbReference type="EMBL" id="OKL57000.1"/>
    </source>
</evidence>
<dbReference type="GO" id="GO:0042393">
    <property type="term" value="F:histone binding"/>
    <property type="evidence" value="ECO:0007669"/>
    <property type="project" value="InterPro"/>
</dbReference>
<feature type="compositionally biased region" description="Basic and acidic residues" evidence="1">
    <location>
        <begin position="98"/>
        <end position="114"/>
    </location>
</feature>
<dbReference type="RefSeq" id="XP_020117121.1">
    <property type="nucleotide sequence ID" value="XM_020262981.1"/>
</dbReference>
<comment type="caution">
    <text evidence="2">The sequence shown here is derived from an EMBL/GenBank/DDBJ whole genome shotgun (WGS) entry which is preliminary data.</text>
</comment>
<dbReference type="EMBL" id="LFMY01000013">
    <property type="protein sequence ID" value="OKL57000.1"/>
    <property type="molecule type" value="Genomic_DNA"/>
</dbReference>
<dbReference type="AlphaFoldDB" id="A0A225AA60"/>
<gene>
    <name evidence="2" type="ORF">UA08_07712</name>
</gene>
<dbReference type="GO" id="GO:0005634">
    <property type="term" value="C:nucleus"/>
    <property type="evidence" value="ECO:0007669"/>
    <property type="project" value="InterPro"/>
</dbReference>
<dbReference type="InterPro" id="IPR009072">
    <property type="entry name" value="Histone-fold"/>
</dbReference>
<dbReference type="GO" id="GO:0046982">
    <property type="term" value="F:protein heterodimerization activity"/>
    <property type="evidence" value="ECO:0007669"/>
    <property type="project" value="InterPro"/>
</dbReference>
<evidence type="ECO:0008006" key="4">
    <source>
        <dbReference type="Google" id="ProtNLM"/>
    </source>
</evidence>
<feature type="region of interest" description="Disordered" evidence="1">
    <location>
        <begin position="296"/>
        <end position="319"/>
    </location>
</feature>
<name>A0A225AA60_TALAT</name>
<dbReference type="InterPro" id="IPR001005">
    <property type="entry name" value="SANT/Myb"/>
</dbReference>
<organism evidence="2 3">
    <name type="scientific">Talaromyces atroroseus</name>
    <dbReference type="NCBI Taxonomy" id="1441469"/>
    <lineage>
        <taxon>Eukaryota</taxon>
        <taxon>Fungi</taxon>
        <taxon>Dikarya</taxon>
        <taxon>Ascomycota</taxon>
        <taxon>Pezizomycotina</taxon>
        <taxon>Eurotiomycetes</taxon>
        <taxon>Eurotiomycetidae</taxon>
        <taxon>Eurotiales</taxon>
        <taxon>Trichocomaceae</taxon>
        <taxon>Talaromyces</taxon>
        <taxon>Talaromyces sect. Trachyspermi</taxon>
    </lineage>
</organism>
<dbReference type="OrthoDB" id="2420608at2759"/>
<dbReference type="Pfam" id="PF10384">
    <property type="entry name" value="Scm3"/>
    <property type="match status" value="1"/>
</dbReference>
<dbReference type="PANTHER" id="PTHR15992">
    <property type="entry name" value="HOLLIDAY JUNCTION RECOGNITION PROTEIN"/>
    <property type="match status" value="1"/>
</dbReference>
<evidence type="ECO:0000313" key="3">
    <source>
        <dbReference type="Proteomes" id="UP000214365"/>
    </source>
</evidence>
<protein>
    <recommendedName>
        <fullName evidence="4">Myb-like domain-containing protein</fullName>
    </recommendedName>
</protein>
<feature type="compositionally biased region" description="Low complexity" evidence="1">
    <location>
        <begin position="309"/>
        <end position="319"/>
    </location>
</feature>
<dbReference type="PANTHER" id="PTHR15992:SF5">
    <property type="entry name" value="HOLLIDAY JUNCTION RECOGNITION PROTEIN"/>
    <property type="match status" value="1"/>
</dbReference>
<feature type="compositionally biased region" description="Polar residues" evidence="1">
    <location>
        <begin position="191"/>
        <end position="209"/>
    </location>
</feature>
<dbReference type="CDD" id="cd00167">
    <property type="entry name" value="SANT"/>
    <property type="match status" value="1"/>
</dbReference>
<sequence length="537" mass="60970">MERPSKRQRLSLGESADRTGDFDLETARARNDQRLKSLFEGIFEKYGRDFSDIGDEIDLRTGEIVVNKGHVLHMEHEDDTGDLPGLRMPKRAVSQFLGDERQNLDTPDDKELDSLPRNNLPSSIPANKKSPKPSRAIDPRWQPPEIDAEFWTPPKKESPKETSASPRKEQVSSPPTAASVWAIRTPGRPRGSTSKRQTPLNNSKPLASQSKRKRRSRIKLDWSFAQRKSDDSDSDDPLQEEAPPSSNRSVKIRARSSVPLTPRAVNSVSNNAIDVIPTCDCKPAKSEERHYDELIKATTPIPETPEVNSSSPTTADDTPTQKSYAIILESPTFIEPEEVILTPDEVKLIIQMKFEDMDISWEEIVEHLPGRTLNDLLNWVNHRPYLLDGTLTSSSWSPRDLNKLGELADKSGTWWRDFQARFPHQQRREIEDQVIRLWAQNHSGQVKKWQDDGVETTRMGFTERKRSRIPYSDENDTALKTGDIMTNDDLDDLLEEGSDNDWSEISAIDANARKAEVFINSPRVSPRKGSASPRKYY</sequence>
<dbReference type="GeneID" id="31007468"/>
<feature type="region of interest" description="Disordered" evidence="1">
    <location>
        <begin position="1"/>
        <end position="25"/>
    </location>
</feature>
<feature type="compositionally biased region" description="Basic and acidic residues" evidence="1">
    <location>
        <begin position="15"/>
        <end position="25"/>
    </location>
</feature>
<keyword evidence="3" id="KW-1185">Reference proteome</keyword>
<dbReference type="Proteomes" id="UP000214365">
    <property type="component" value="Unassembled WGS sequence"/>
</dbReference>